<protein>
    <submittedName>
        <fullName evidence="1">RING-H2 finger protein ATL63</fullName>
    </submittedName>
</protein>
<accession>A0A5B6VPH2</accession>
<comment type="caution">
    <text evidence="1">The sequence shown here is derived from an EMBL/GenBank/DDBJ whole genome shotgun (WGS) entry which is preliminary data.</text>
</comment>
<evidence type="ECO:0000313" key="2">
    <source>
        <dbReference type="Proteomes" id="UP000325315"/>
    </source>
</evidence>
<name>A0A5B6VPH2_9ROSI</name>
<dbReference type="Proteomes" id="UP000325315">
    <property type="component" value="Unassembled WGS sequence"/>
</dbReference>
<gene>
    <name evidence="1" type="ORF">EPI10_016638</name>
</gene>
<proteinExistence type="predicted"/>
<dbReference type="AlphaFoldDB" id="A0A5B6VPH2"/>
<organism evidence="1 2">
    <name type="scientific">Gossypium australe</name>
    <dbReference type="NCBI Taxonomy" id="47621"/>
    <lineage>
        <taxon>Eukaryota</taxon>
        <taxon>Viridiplantae</taxon>
        <taxon>Streptophyta</taxon>
        <taxon>Embryophyta</taxon>
        <taxon>Tracheophyta</taxon>
        <taxon>Spermatophyta</taxon>
        <taxon>Magnoliopsida</taxon>
        <taxon>eudicotyledons</taxon>
        <taxon>Gunneridae</taxon>
        <taxon>Pentapetalae</taxon>
        <taxon>rosids</taxon>
        <taxon>malvids</taxon>
        <taxon>Malvales</taxon>
        <taxon>Malvaceae</taxon>
        <taxon>Malvoideae</taxon>
        <taxon>Gossypium</taxon>
    </lineage>
</organism>
<dbReference type="EMBL" id="SMMG02000006">
    <property type="protein sequence ID" value="KAA3470973.1"/>
    <property type="molecule type" value="Genomic_DNA"/>
</dbReference>
<keyword evidence="2" id="KW-1185">Reference proteome</keyword>
<reference evidence="2" key="1">
    <citation type="journal article" date="2019" name="Plant Biotechnol. J.">
        <title>Genome sequencing of the Australian wild diploid species Gossypium australe highlights disease resistance and delayed gland morphogenesis.</title>
        <authorList>
            <person name="Cai Y."/>
            <person name="Cai X."/>
            <person name="Wang Q."/>
            <person name="Wang P."/>
            <person name="Zhang Y."/>
            <person name="Cai C."/>
            <person name="Xu Y."/>
            <person name="Wang K."/>
            <person name="Zhou Z."/>
            <person name="Wang C."/>
            <person name="Geng S."/>
            <person name="Li B."/>
            <person name="Dong Q."/>
            <person name="Hou Y."/>
            <person name="Wang H."/>
            <person name="Ai P."/>
            <person name="Liu Z."/>
            <person name="Yi F."/>
            <person name="Sun M."/>
            <person name="An G."/>
            <person name="Cheng J."/>
            <person name="Zhang Y."/>
            <person name="Shi Q."/>
            <person name="Xie Y."/>
            <person name="Shi X."/>
            <person name="Chang Y."/>
            <person name="Huang F."/>
            <person name="Chen Y."/>
            <person name="Hong S."/>
            <person name="Mi L."/>
            <person name="Sun Q."/>
            <person name="Zhang L."/>
            <person name="Zhou B."/>
            <person name="Peng R."/>
            <person name="Zhang X."/>
            <person name="Liu F."/>
        </authorList>
    </citation>
    <scope>NUCLEOTIDE SEQUENCE [LARGE SCALE GENOMIC DNA]</scope>
    <source>
        <strain evidence="2">cv. PA1801</strain>
    </source>
</reference>
<sequence length="71" mass="7904">MSCELCDTFKCNKVTSGAICLRLFPFSLCDHVADWLDSLESDPFSCTVRSPISSNSKVKIYTKLGIDLSCY</sequence>
<evidence type="ECO:0000313" key="1">
    <source>
        <dbReference type="EMBL" id="KAA3470973.1"/>
    </source>
</evidence>